<feature type="domain" description="Replication factor A C-terminal" evidence="7">
    <location>
        <begin position="81"/>
        <end position="191"/>
    </location>
</feature>
<keyword evidence="2" id="KW-0479">Metal-binding</keyword>
<feature type="compositionally biased region" description="Basic residues" evidence="6">
    <location>
        <begin position="285"/>
        <end position="296"/>
    </location>
</feature>
<evidence type="ECO:0000256" key="5">
    <source>
        <dbReference type="ARBA" id="ARBA00023125"/>
    </source>
</evidence>
<keyword evidence="4" id="KW-0862">Zinc</keyword>
<evidence type="ECO:0000313" key="8">
    <source>
        <dbReference type="EMBL" id="MED6152765.1"/>
    </source>
</evidence>
<keyword evidence="9" id="KW-1185">Reference proteome</keyword>
<dbReference type="SUPFAM" id="SSF50249">
    <property type="entry name" value="Nucleic acid-binding proteins"/>
    <property type="match status" value="1"/>
</dbReference>
<evidence type="ECO:0000256" key="3">
    <source>
        <dbReference type="ARBA" id="ARBA00022771"/>
    </source>
</evidence>
<keyword evidence="3" id="KW-0863">Zinc-finger</keyword>
<proteinExistence type="inferred from homology"/>
<comment type="caution">
    <text evidence="8">The sequence shown here is derived from an EMBL/GenBank/DDBJ whole genome shotgun (WGS) entry which is preliminary data.</text>
</comment>
<dbReference type="PANTHER" id="PTHR47165">
    <property type="entry name" value="OS03G0429900 PROTEIN"/>
    <property type="match status" value="1"/>
</dbReference>
<dbReference type="InterPro" id="IPR012340">
    <property type="entry name" value="NA-bd_OB-fold"/>
</dbReference>
<organism evidence="8 9">
    <name type="scientific">Stylosanthes scabra</name>
    <dbReference type="NCBI Taxonomy" id="79078"/>
    <lineage>
        <taxon>Eukaryota</taxon>
        <taxon>Viridiplantae</taxon>
        <taxon>Streptophyta</taxon>
        <taxon>Embryophyta</taxon>
        <taxon>Tracheophyta</taxon>
        <taxon>Spermatophyta</taxon>
        <taxon>Magnoliopsida</taxon>
        <taxon>eudicotyledons</taxon>
        <taxon>Gunneridae</taxon>
        <taxon>Pentapetalae</taxon>
        <taxon>rosids</taxon>
        <taxon>fabids</taxon>
        <taxon>Fabales</taxon>
        <taxon>Fabaceae</taxon>
        <taxon>Papilionoideae</taxon>
        <taxon>50 kb inversion clade</taxon>
        <taxon>dalbergioids sensu lato</taxon>
        <taxon>Dalbergieae</taxon>
        <taxon>Pterocarpus clade</taxon>
        <taxon>Stylosanthes</taxon>
    </lineage>
</organism>
<dbReference type="InterPro" id="IPR047192">
    <property type="entry name" value="Euk_RPA1_DBD_C"/>
</dbReference>
<evidence type="ECO:0000313" key="9">
    <source>
        <dbReference type="Proteomes" id="UP001341840"/>
    </source>
</evidence>
<evidence type="ECO:0000256" key="6">
    <source>
        <dbReference type="SAM" id="MobiDB-lite"/>
    </source>
</evidence>
<protein>
    <recommendedName>
        <fullName evidence="7">Replication factor A C-terminal domain-containing protein</fullName>
    </recommendedName>
</protein>
<evidence type="ECO:0000259" key="7">
    <source>
        <dbReference type="Pfam" id="PF08646"/>
    </source>
</evidence>
<feature type="region of interest" description="Disordered" evidence="6">
    <location>
        <begin position="239"/>
        <end position="296"/>
    </location>
</feature>
<evidence type="ECO:0000256" key="4">
    <source>
        <dbReference type="ARBA" id="ARBA00022833"/>
    </source>
</evidence>
<keyword evidence="5" id="KW-0238">DNA-binding</keyword>
<dbReference type="Pfam" id="PF08646">
    <property type="entry name" value="Rep_fac-A_C"/>
    <property type="match status" value="1"/>
</dbReference>
<dbReference type="CDD" id="cd04476">
    <property type="entry name" value="RPA1_DBD_C"/>
    <property type="match status" value="1"/>
</dbReference>
<dbReference type="InterPro" id="IPR013955">
    <property type="entry name" value="Rep_factor-A_C"/>
</dbReference>
<evidence type="ECO:0000256" key="1">
    <source>
        <dbReference type="ARBA" id="ARBA00005690"/>
    </source>
</evidence>
<evidence type="ECO:0000256" key="2">
    <source>
        <dbReference type="ARBA" id="ARBA00022723"/>
    </source>
</evidence>
<comment type="similarity">
    <text evidence="1">Belongs to the replication factor A protein 1 family.</text>
</comment>
<feature type="compositionally biased region" description="Low complexity" evidence="6">
    <location>
        <begin position="239"/>
        <end position="252"/>
    </location>
</feature>
<sequence length="296" mass="32404">MRSTNNIFLIDCIGQVVGREDPEDIVTNAGQSSKRMRLYLEDAGLLNLGKQATQPISHLQSQEQQFVTEEISSGEIPFHTIEDVYNMTEAYASCTGCYKKVISKNDYYQCGECGQRASKPPLRYRIRVVITDSTGCLNILLWNPEAVLIVGKSATDVRALSKNEKSCSYPKFFDVIIEKKYLFKIAVTLENMTSGDPFYSVSKISDDQNLIELYGSQSAMLEQIVDQSVENSHPVVVTVESSTDGSGGSTVSLSKDSPKGGNLEISLGSPAMSGKAKGQGSNGKTFKRVGGKRKHD</sequence>
<name>A0ABU6TX32_9FABA</name>
<gene>
    <name evidence="8" type="ORF">PIB30_095147</name>
</gene>
<reference evidence="8 9" key="1">
    <citation type="journal article" date="2023" name="Plants (Basel)">
        <title>Bridging the Gap: Combining Genomics and Transcriptomics Approaches to Understand Stylosanthes scabra, an Orphan Legume from the Brazilian Caatinga.</title>
        <authorList>
            <person name="Ferreira-Neto J.R.C."/>
            <person name="da Silva M.D."/>
            <person name="Binneck E."/>
            <person name="de Melo N.F."/>
            <person name="da Silva R.H."/>
            <person name="de Melo A.L.T.M."/>
            <person name="Pandolfi V."/>
            <person name="Bustamante F.O."/>
            <person name="Brasileiro-Vidal A.C."/>
            <person name="Benko-Iseppon A.M."/>
        </authorList>
    </citation>
    <scope>NUCLEOTIDE SEQUENCE [LARGE SCALE GENOMIC DNA]</scope>
    <source>
        <tissue evidence="8">Leaves</tissue>
    </source>
</reference>
<dbReference type="Proteomes" id="UP001341840">
    <property type="component" value="Unassembled WGS sequence"/>
</dbReference>
<accession>A0ABU6TX32</accession>
<dbReference type="Gene3D" id="2.40.50.140">
    <property type="entry name" value="Nucleic acid-binding proteins"/>
    <property type="match status" value="1"/>
</dbReference>
<dbReference type="EMBL" id="JASCZI010092774">
    <property type="protein sequence ID" value="MED6152765.1"/>
    <property type="molecule type" value="Genomic_DNA"/>
</dbReference>
<dbReference type="PANTHER" id="PTHR47165:SF4">
    <property type="entry name" value="OS03G0429900 PROTEIN"/>
    <property type="match status" value="1"/>
</dbReference>